<reference evidence="1 2" key="1">
    <citation type="submission" date="2020-10" db="EMBL/GenBank/DDBJ databases">
        <title>Complete genome sequence of a novel Pseudomonas fluorescens strain isolated from the flower of kumarahou (Pomaderris kumeraho).</title>
        <authorList>
            <person name="Summers M.C."/>
            <person name="Nowak V."/>
            <person name="Fairhurst M.J."/>
            <person name="Owen J.G."/>
            <person name="Gerth M.L."/>
            <person name="Patrick W.M."/>
        </authorList>
    </citation>
    <scope>NUCLEOTIDE SEQUENCE [LARGE SCALE GENOMIC DNA]</scope>
    <source>
        <strain evidence="1 2">KF1</strain>
    </source>
</reference>
<dbReference type="Proteomes" id="UP000593833">
    <property type="component" value="Chromosome"/>
</dbReference>
<evidence type="ECO:0000313" key="2">
    <source>
        <dbReference type="Proteomes" id="UP000593833"/>
    </source>
</evidence>
<gene>
    <name evidence="1" type="ORF">IM720_04960</name>
</gene>
<sequence>MYTNNAGGPGNGNTITQAETPAALDGTSDSNFFTAQLNLSERPGKGTAPTGMGLPLTLGPAESATLSKRVSKGFRDMSLNKKTKDAHEFAQSLSESHVNVVAGVKVLGAIVKGVDKVASMG</sequence>
<dbReference type="AlphaFoldDB" id="A0A1B3CM46"/>
<organism evidence="1 2">
    <name type="scientific">Pseudomonas fluorescens</name>
    <dbReference type="NCBI Taxonomy" id="294"/>
    <lineage>
        <taxon>Bacteria</taxon>
        <taxon>Pseudomonadati</taxon>
        <taxon>Pseudomonadota</taxon>
        <taxon>Gammaproteobacteria</taxon>
        <taxon>Pseudomonadales</taxon>
        <taxon>Pseudomonadaceae</taxon>
        <taxon>Pseudomonas</taxon>
    </lineage>
</organism>
<accession>A0A1B3CM46</accession>
<dbReference type="RefSeq" id="WP_024073291.1">
    <property type="nucleotide sequence ID" value="NZ_CP015637.1"/>
</dbReference>
<name>A0A1B3CM46_PSEFL</name>
<protein>
    <submittedName>
        <fullName evidence="1">Uncharacterized protein</fullName>
    </submittedName>
</protein>
<dbReference type="OrthoDB" id="6901741at2"/>
<evidence type="ECO:0000313" key="1">
    <source>
        <dbReference type="EMBL" id="QOU06077.1"/>
    </source>
</evidence>
<proteinExistence type="predicted"/>
<dbReference type="EMBL" id="CP063233">
    <property type="protein sequence ID" value="QOU06077.1"/>
    <property type="molecule type" value="Genomic_DNA"/>
</dbReference>